<evidence type="ECO:0000259" key="5">
    <source>
        <dbReference type="Pfam" id="PF01385"/>
    </source>
</evidence>
<dbReference type="EMBL" id="QWVS01000002">
    <property type="protein sequence ID" value="RID89140.1"/>
    <property type="molecule type" value="Genomic_DNA"/>
</dbReference>
<dbReference type="NCBIfam" id="NF040570">
    <property type="entry name" value="guided_TnpB"/>
    <property type="match status" value="1"/>
</dbReference>
<accession>A0A398BMY1</accession>
<dbReference type="NCBIfam" id="TIGR01766">
    <property type="entry name" value="IS200/IS605 family accessory protein TnpB-like domain"/>
    <property type="match status" value="1"/>
</dbReference>
<dbReference type="GO" id="GO:0006310">
    <property type="term" value="P:DNA recombination"/>
    <property type="evidence" value="ECO:0007669"/>
    <property type="project" value="UniProtKB-KW"/>
</dbReference>
<proteinExistence type="inferred from homology"/>
<comment type="caution">
    <text evidence="7">The sequence shown here is derived from an EMBL/GenBank/DDBJ whole genome shotgun (WGS) entry which is preliminary data.</text>
</comment>
<dbReference type="GO" id="GO:0032196">
    <property type="term" value="P:transposition"/>
    <property type="evidence" value="ECO:0007669"/>
    <property type="project" value="UniProtKB-KW"/>
</dbReference>
<evidence type="ECO:0000259" key="6">
    <source>
        <dbReference type="Pfam" id="PF07282"/>
    </source>
</evidence>
<evidence type="ECO:0000313" key="7">
    <source>
        <dbReference type="EMBL" id="RID89140.1"/>
    </source>
</evidence>
<evidence type="ECO:0000313" key="8">
    <source>
        <dbReference type="Proteomes" id="UP000266016"/>
    </source>
</evidence>
<keyword evidence="8" id="KW-1185">Reference proteome</keyword>
<dbReference type="Proteomes" id="UP000266016">
    <property type="component" value="Unassembled WGS sequence"/>
</dbReference>
<dbReference type="GO" id="GO:0003677">
    <property type="term" value="F:DNA binding"/>
    <property type="evidence" value="ECO:0007669"/>
    <property type="project" value="UniProtKB-KW"/>
</dbReference>
<comment type="similarity">
    <text evidence="1">In the C-terminal section; belongs to the transposase 35 family.</text>
</comment>
<dbReference type="InterPro" id="IPR001959">
    <property type="entry name" value="Transposase"/>
</dbReference>
<dbReference type="InterPro" id="IPR010095">
    <property type="entry name" value="Cas12f1-like_TNB"/>
</dbReference>
<evidence type="ECO:0000256" key="1">
    <source>
        <dbReference type="ARBA" id="ARBA00008761"/>
    </source>
</evidence>
<dbReference type="Pfam" id="PF01385">
    <property type="entry name" value="OrfB_IS605"/>
    <property type="match status" value="1"/>
</dbReference>
<evidence type="ECO:0000256" key="4">
    <source>
        <dbReference type="ARBA" id="ARBA00023172"/>
    </source>
</evidence>
<keyword evidence="2" id="KW-0815">Transposition</keyword>
<protein>
    <submittedName>
        <fullName evidence="7">Transposase</fullName>
    </submittedName>
</protein>
<evidence type="ECO:0000256" key="3">
    <source>
        <dbReference type="ARBA" id="ARBA00023125"/>
    </source>
</evidence>
<reference evidence="7 8" key="1">
    <citation type="submission" date="2018-08" db="EMBL/GenBank/DDBJ databases">
        <title>Bacillus jemisoniae sp. nov., Bacillus chryseoplanitiae sp. nov., Bacillus resnikiae sp. nov., and Bacillus frankliniae sp. nov., isolated from Viking spacecraft and associated surfaces.</title>
        <authorList>
            <person name="Seuylemezian A."/>
            <person name="Vaishampayan P."/>
        </authorList>
    </citation>
    <scope>NUCLEOTIDE SEQUENCE [LARGE SCALE GENOMIC DNA]</scope>
    <source>
        <strain evidence="7 8">MA001</strain>
    </source>
</reference>
<organism evidence="7 8">
    <name type="scientific">Peribacillus asahii</name>
    <dbReference type="NCBI Taxonomy" id="228899"/>
    <lineage>
        <taxon>Bacteria</taxon>
        <taxon>Bacillati</taxon>
        <taxon>Bacillota</taxon>
        <taxon>Bacilli</taxon>
        <taxon>Bacillales</taxon>
        <taxon>Bacillaceae</taxon>
        <taxon>Peribacillus</taxon>
    </lineage>
</organism>
<gene>
    <name evidence="7" type="ORF">D1953_00790</name>
</gene>
<feature type="domain" description="Cas12f1-like TNB" evidence="6">
    <location>
        <begin position="384"/>
        <end position="459"/>
    </location>
</feature>
<sequence>MVKEKQQEGKSYSTQQVWIKKGHRMYNYFQTMCENSKNMYNTTNFYIRQVFTALTSDNGRHPLQKEVIDTLVNHIEAMNEVQRVAYEKRLAKELAKPVEQRKEVKCNVFSLPDSSNPYVDYNFLDALFKRIAQNDYTSLPVQSSQAMMKKVFKDWKSYFAGLKDWKVNPSKYTGRPRIPRYSRASMKEVEFTNQDCVIKEKKYLKFPKTKERLNIGRLGCTANKLKCVRVIPRYEQLVVEIVFEKPKVDSKTKNESSRLMSIDLGIDNLATITTNTGMAPVLLKGKTIKSVNQYYNKMRAHYYGILRQGKEPKEGSFSSKRLLRLDAVRHRKIKDLFHKCSFFITELASFENIDTIIIGQNKGWKQHSNIGKKSNQQFVQIPYSLLISMIQYKAEELGMAVIVTEESYTSKASFLDGDDIPTYGEEGEKMFSGRRISRGLYRSKNKTIINADVNGSANIMRKYAKKEGLFLHIEDVLVDNPLSYTVA</sequence>
<keyword evidence="3" id="KW-0238">DNA-binding</keyword>
<keyword evidence="4" id="KW-0233">DNA recombination</keyword>
<evidence type="ECO:0000256" key="2">
    <source>
        <dbReference type="ARBA" id="ARBA00022578"/>
    </source>
</evidence>
<dbReference type="Pfam" id="PF07282">
    <property type="entry name" value="Cas12f1-like_TNB"/>
    <property type="match status" value="1"/>
</dbReference>
<dbReference type="AlphaFoldDB" id="A0A398BMY1"/>
<feature type="domain" description="Probable transposase IS891/IS1136/IS1341" evidence="5">
    <location>
        <begin position="251"/>
        <end position="364"/>
    </location>
</feature>
<name>A0A398BMY1_9BACI</name>